<dbReference type="EMBL" id="CM043047">
    <property type="protein sequence ID" value="KAI4560747.1"/>
    <property type="molecule type" value="Genomic_DNA"/>
</dbReference>
<protein>
    <submittedName>
        <fullName evidence="1">Uncharacterized protein</fullName>
    </submittedName>
</protein>
<accession>A0ACB9U836</accession>
<dbReference type="Proteomes" id="UP001057279">
    <property type="component" value="Linkage Group LG22"/>
</dbReference>
<organism evidence="1 2">
    <name type="scientific">Ovis ammon polii x Ovis aries</name>
    <dbReference type="NCBI Taxonomy" id="2918886"/>
    <lineage>
        <taxon>Eukaryota</taxon>
        <taxon>Metazoa</taxon>
        <taxon>Chordata</taxon>
        <taxon>Craniata</taxon>
        <taxon>Vertebrata</taxon>
        <taxon>Euteleostomi</taxon>
        <taxon>Mammalia</taxon>
        <taxon>Eutheria</taxon>
        <taxon>Laurasiatheria</taxon>
        <taxon>Artiodactyla</taxon>
        <taxon>Ruminantia</taxon>
        <taxon>Pecora</taxon>
        <taxon>Bovidae</taxon>
        <taxon>Caprinae</taxon>
        <taxon>Ovis</taxon>
    </lineage>
</organism>
<gene>
    <name evidence="1" type="ORF">MJG53_017376</name>
</gene>
<evidence type="ECO:0000313" key="2">
    <source>
        <dbReference type="Proteomes" id="UP001057279"/>
    </source>
</evidence>
<evidence type="ECO:0000313" key="1">
    <source>
        <dbReference type="EMBL" id="KAI4560747.1"/>
    </source>
</evidence>
<comment type="caution">
    <text evidence="1">The sequence shown here is derived from an EMBL/GenBank/DDBJ whole genome shotgun (WGS) entry which is preliminary data.</text>
</comment>
<keyword evidence="2" id="KW-1185">Reference proteome</keyword>
<feature type="non-terminal residue" evidence="1">
    <location>
        <position position="1"/>
    </location>
</feature>
<proteinExistence type="predicted"/>
<sequence>KNSSEIRKIDMTSGSDKGENDKYGLHKQIGDLLKNLEKMKQEKDEIAQEKKVLKHNLEKMKQEKDEIAQEKKVLKHNLEQLKKEIDRSNHSPPPIAPKPFAATSDPVPQSPPYDPSSLPPAVPNPPPQPVSERGSETTTSDIIRKTYADKELQKQLDKYKQENEELQKKSEELQKQLDKYKQENEELQKKSDRRKAQFKLDWRKEEFQTVNVTLDEATAHPRLLLTEDRRGVTLQEIQQDLPSSTQRFVSIPCVLGQPQICSGRYYWEVEVGDLHSWDLGVCRDSVSRKGTFQMSPQNGFWAIRLYQEDYWALTIAETHLTLREKPLSVGIFLDYEAGDVSFYNMTDESHIFTFSKQTFYGVLRPLFRLWSPNSGPLTIVQVE</sequence>
<name>A0ACB9U836_9CETA</name>
<reference evidence="1" key="1">
    <citation type="submission" date="2022-03" db="EMBL/GenBank/DDBJ databases">
        <title>Genomic analyses of argali, domestic sheep and their hybrids provide insights into chromosomal evolution, heterosis and genetic basis of agronomic traits.</title>
        <authorList>
            <person name="Li M."/>
        </authorList>
    </citation>
    <scope>NUCLEOTIDE SEQUENCE</scope>
    <source>
        <strain evidence="1">F1 hybrid</strain>
    </source>
</reference>